<comment type="caution">
    <text evidence="1">The sequence shown here is derived from an EMBL/GenBank/DDBJ whole genome shotgun (WGS) entry which is preliminary data.</text>
</comment>
<gene>
    <name evidence="1" type="ORF">OSTQU699_LOCUS2099</name>
</gene>
<sequence length="212" mass="24392">MQHGTEPGMKGIFWPADLRSHAPLDGGTAQYGWSFSKPTLSFSSGKDREDVIARLAPRRPPHCNYKPHPGFRSRLPEDIRPSGQREVDNFLAWLGVDQQILSRMVFLLRYFFVRNIAKKLVGAMTATEGRLRCALDALSHITGGMLEHYVFSLSTILPDENNRFLEQKEQDWIKRAMESAERWGFKEPPTNDTPKWRELYEVRNGSLLPVHR</sequence>
<dbReference type="EMBL" id="CAJHUC010000535">
    <property type="protein sequence ID" value="CAD7696738.1"/>
    <property type="molecule type" value="Genomic_DNA"/>
</dbReference>
<keyword evidence="2" id="KW-1185">Reference proteome</keyword>
<evidence type="ECO:0000313" key="1">
    <source>
        <dbReference type="EMBL" id="CAD7696738.1"/>
    </source>
</evidence>
<dbReference type="AlphaFoldDB" id="A0A8S1INV2"/>
<name>A0A8S1INV2_9CHLO</name>
<proteinExistence type="predicted"/>
<organism evidence="1 2">
    <name type="scientific">Ostreobium quekettii</name>
    <dbReference type="NCBI Taxonomy" id="121088"/>
    <lineage>
        <taxon>Eukaryota</taxon>
        <taxon>Viridiplantae</taxon>
        <taxon>Chlorophyta</taxon>
        <taxon>core chlorophytes</taxon>
        <taxon>Ulvophyceae</taxon>
        <taxon>TCBD clade</taxon>
        <taxon>Bryopsidales</taxon>
        <taxon>Ostreobineae</taxon>
        <taxon>Ostreobiaceae</taxon>
        <taxon>Ostreobium</taxon>
    </lineage>
</organism>
<dbReference type="Proteomes" id="UP000708148">
    <property type="component" value="Unassembled WGS sequence"/>
</dbReference>
<accession>A0A8S1INV2</accession>
<protein>
    <submittedName>
        <fullName evidence="1">Uncharacterized protein</fullName>
    </submittedName>
</protein>
<reference evidence="1" key="1">
    <citation type="submission" date="2020-12" db="EMBL/GenBank/DDBJ databases">
        <authorList>
            <person name="Iha C."/>
        </authorList>
    </citation>
    <scope>NUCLEOTIDE SEQUENCE</scope>
</reference>
<evidence type="ECO:0000313" key="2">
    <source>
        <dbReference type="Proteomes" id="UP000708148"/>
    </source>
</evidence>